<dbReference type="InterPro" id="IPR013783">
    <property type="entry name" value="Ig-like_fold"/>
</dbReference>
<evidence type="ECO:0000256" key="2">
    <source>
        <dbReference type="ARBA" id="ARBA00004496"/>
    </source>
</evidence>
<organism evidence="10 11">
    <name type="scientific">Trichomonas vaginalis (strain ATCC PRA-98 / G3)</name>
    <dbReference type="NCBI Taxonomy" id="412133"/>
    <lineage>
        <taxon>Eukaryota</taxon>
        <taxon>Metamonada</taxon>
        <taxon>Parabasalia</taxon>
        <taxon>Trichomonadida</taxon>
        <taxon>Trichomonadidae</taxon>
        <taxon>Trichomonas</taxon>
    </lineage>
</organism>
<keyword evidence="5" id="KW-0966">Cell projection</keyword>
<accession>A2G1P4</accession>
<feature type="compositionally biased region" description="Polar residues" evidence="6">
    <location>
        <begin position="1802"/>
        <end position="1816"/>
    </location>
</feature>
<feature type="domain" description="HYDIN/VesB/CFA65-like Ig-like" evidence="7">
    <location>
        <begin position="831"/>
        <end position="916"/>
    </location>
</feature>
<dbReference type="EMBL" id="DS114252">
    <property type="protein sequence ID" value="EAX88930.1"/>
    <property type="molecule type" value="Genomic_DNA"/>
</dbReference>
<dbReference type="GO" id="GO:0005737">
    <property type="term" value="C:cytoplasm"/>
    <property type="evidence" value="ECO:0007669"/>
    <property type="project" value="UniProtKB-SubCell"/>
</dbReference>
<dbReference type="OrthoDB" id="10060824at2759"/>
<feature type="domain" description="CFAP47-like immunoglobulin-like" evidence="9">
    <location>
        <begin position="2639"/>
        <end position="2745"/>
    </location>
</feature>
<protein>
    <recommendedName>
        <fullName evidence="12">Calponin-homology (CH) domain-containing protein</fullName>
    </recommendedName>
</protein>
<dbReference type="Proteomes" id="UP000001542">
    <property type="component" value="Unassembled WGS sequence"/>
</dbReference>
<evidence type="ECO:0000256" key="1">
    <source>
        <dbReference type="ARBA" id="ARBA00004138"/>
    </source>
</evidence>
<dbReference type="Pfam" id="PF26579">
    <property type="entry name" value="Ig_CFAP47"/>
    <property type="match status" value="1"/>
</dbReference>
<feature type="region of interest" description="Disordered" evidence="6">
    <location>
        <begin position="1792"/>
        <end position="1818"/>
    </location>
</feature>
<dbReference type="InParanoid" id="A2G1P4"/>
<dbReference type="eggNOG" id="ENOG502QQ4Q">
    <property type="taxonomic scope" value="Eukaryota"/>
</dbReference>
<evidence type="ECO:0000256" key="6">
    <source>
        <dbReference type="SAM" id="MobiDB-lite"/>
    </source>
</evidence>
<evidence type="ECO:0000256" key="3">
    <source>
        <dbReference type="ARBA" id="ARBA00022490"/>
    </source>
</evidence>
<dbReference type="Pfam" id="PF22544">
    <property type="entry name" value="HYDIN_VesB_CFA65-like_Ig"/>
    <property type="match status" value="2"/>
</dbReference>
<dbReference type="KEGG" id="tva:4746590"/>
<evidence type="ECO:0000313" key="11">
    <source>
        <dbReference type="Proteomes" id="UP000001542"/>
    </source>
</evidence>
<dbReference type="InterPro" id="IPR053879">
    <property type="entry name" value="HYDIN_VesB_CFA65-like_Ig"/>
</dbReference>
<keyword evidence="11" id="KW-1185">Reference proteome</keyword>
<keyword evidence="4" id="KW-0969">Cilium</keyword>
<dbReference type="InterPro" id="IPR058952">
    <property type="entry name" value="Ig_CFAP47"/>
</dbReference>
<reference evidence="10" key="1">
    <citation type="submission" date="2006-10" db="EMBL/GenBank/DDBJ databases">
        <authorList>
            <person name="Amadeo P."/>
            <person name="Zhao Q."/>
            <person name="Wortman J."/>
            <person name="Fraser-Liggett C."/>
            <person name="Carlton J."/>
        </authorList>
    </citation>
    <scope>NUCLEOTIDE SEQUENCE</scope>
    <source>
        <strain evidence="10">G3</strain>
    </source>
</reference>
<dbReference type="InterPro" id="IPR008962">
    <property type="entry name" value="PapD-like_sf"/>
</dbReference>
<evidence type="ECO:0000259" key="8">
    <source>
        <dbReference type="Pfam" id="PF24529"/>
    </source>
</evidence>
<dbReference type="OMA" id="DYDEYHY"/>
<dbReference type="VEuPathDB" id="TrichDB:TVAG_533970"/>
<dbReference type="GO" id="GO:0060271">
    <property type="term" value="P:cilium assembly"/>
    <property type="evidence" value="ECO:0000318"/>
    <property type="project" value="GO_Central"/>
</dbReference>
<evidence type="ECO:0000313" key="10">
    <source>
        <dbReference type="EMBL" id="EAX88930.1"/>
    </source>
</evidence>
<dbReference type="RefSeq" id="XP_001301860.1">
    <property type="nucleotide sequence ID" value="XM_001301859.1"/>
</dbReference>
<comment type="subcellular location">
    <subcellularLocation>
        <location evidence="1">Cell projection</location>
        <location evidence="1">Cilium</location>
    </subcellularLocation>
    <subcellularLocation>
        <location evidence="2">Cytoplasm</location>
    </subcellularLocation>
</comment>
<evidence type="ECO:0008006" key="12">
    <source>
        <dbReference type="Google" id="ProtNLM"/>
    </source>
</evidence>
<dbReference type="GO" id="GO:0005929">
    <property type="term" value="C:cilium"/>
    <property type="evidence" value="ECO:0000318"/>
    <property type="project" value="GO_Central"/>
</dbReference>
<reference evidence="10" key="2">
    <citation type="journal article" date="2007" name="Science">
        <title>Draft genome sequence of the sexually transmitted pathogen Trichomonas vaginalis.</title>
        <authorList>
            <person name="Carlton J.M."/>
            <person name="Hirt R.P."/>
            <person name="Silva J.C."/>
            <person name="Delcher A.L."/>
            <person name="Schatz M."/>
            <person name="Zhao Q."/>
            <person name="Wortman J.R."/>
            <person name="Bidwell S.L."/>
            <person name="Alsmark U.C.M."/>
            <person name="Besteiro S."/>
            <person name="Sicheritz-Ponten T."/>
            <person name="Noel C.J."/>
            <person name="Dacks J.B."/>
            <person name="Foster P.G."/>
            <person name="Simillion C."/>
            <person name="Van de Peer Y."/>
            <person name="Miranda-Saavedra D."/>
            <person name="Barton G.J."/>
            <person name="Westrop G.D."/>
            <person name="Mueller S."/>
            <person name="Dessi D."/>
            <person name="Fiori P.L."/>
            <person name="Ren Q."/>
            <person name="Paulsen I."/>
            <person name="Zhang H."/>
            <person name="Bastida-Corcuera F.D."/>
            <person name="Simoes-Barbosa A."/>
            <person name="Brown M.T."/>
            <person name="Hayes R.D."/>
            <person name="Mukherjee M."/>
            <person name="Okumura C.Y."/>
            <person name="Schneider R."/>
            <person name="Smith A.J."/>
            <person name="Vanacova S."/>
            <person name="Villalvazo M."/>
            <person name="Haas B.J."/>
            <person name="Pertea M."/>
            <person name="Feldblyum T.V."/>
            <person name="Utterback T.R."/>
            <person name="Shu C.L."/>
            <person name="Osoegawa K."/>
            <person name="de Jong P.J."/>
            <person name="Hrdy I."/>
            <person name="Horvathova L."/>
            <person name="Zubacova Z."/>
            <person name="Dolezal P."/>
            <person name="Malik S.B."/>
            <person name="Logsdon J.M. Jr."/>
            <person name="Henze K."/>
            <person name="Gupta A."/>
            <person name="Wang C.C."/>
            <person name="Dunne R.L."/>
            <person name="Upcroft J.A."/>
            <person name="Upcroft P."/>
            <person name="White O."/>
            <person name="Salzberg S.L."/>
            <person name="Tang P."/>
            <person name="Chiu C.-H."/>
            <person name="Lee Y.-S."/>
            <person name="Embley T.M."/>
            <person name="Coombs G.H."/>
            <person name="Mottram J.C."/>
            <person name="Tachezy J."/>
            <person name="Fraser-Liggett C.M."/>
            <person name="Johnson P.J."/>
        </authorList>
    </citation>
    <scope>NUCLEOTIDE SEQUENCE [LARGE SCALE GENOMIC DNA]</scope>
    <source>
        <strain evidence="10">G3</strain>
    </source>
</reference>
<dbReference type="Gene3D" id="2.60.40.10">
    <property type="entry name" value="Immunoglobulins"/>
    <property type="match status" value="10"/>
</dbReference>
<gene>
    <name evidence="10" type="ORF">TVAG_533970</name>
</gene>
<sequence>MQDSSYLRVVPDAITFRDLKQGESDTVEVWATNIGRSPIGIRFSIPPGSPFDLIQTQSVITPPGLEAKASIKYTAKDLQAYSSELTISCSKSRITIPITVSPPCPRITSDVQNLKLGTIGVNLPYKFAISLTNIGVKEGPFSLKSEFDSIEFLPQNGVILPSKYQEISVTVKPQQAGDFNFQIDVDFNGESEPIQPIKVSGTAVPHSLALYINDKEVKELDFGTIFYGQKRIITATIVNNGPAKRSFVVLGSREDAAATGSTTSNEEDPIDQIFSVMPSEGMLEPHGKMNVNFSFAPPSPKTPIIDDIDQLFTAYNTIEVVETAQHIEIQLSGKGVHSFVQLSSYDFMFEKCERNVKQERELKITNNSRFLPLSYKVNPIAQYRFKPPSGTIDPHSSKVVKIIFFPKNYGEFNLTTIVNLGEGLIKKVINLNAVCGQITDHPFRRVPQYETNEIANYNAYHPDTRFSDGIEGLRRTKKLRETFDGYITDYARKREVKTAMQQSRTKLRNQAISYLQSTQGTYTQEDIDEYLQTQKRAQTAMNSIGLDMDPYEDLSPPDPKIRNTPLPSEFNDPLKSIYDTQNTDAASAIMRAKKVQMDDNVLIKKKFKSKPTTPAEINECSRPLTPAQQLMVVASHQNMNFGQVSVHSNIAKSFTITNNLQQHILVTINYEHEELSKSTPSSQIVLPKQTAGFDIRFSSPNQQNFSKTIQYSINHHHTYSLNITAKVVPIDLQLSRNLIEFRFSPDSITPFIKEFVIIQNKSNAEASYMWTGMSSVFSLSQSSGTIEHLKSHNIEITYTPTTNAHDETTLLLNVTGGSSRSLKCIGDIGVPKCSLNKKFVNFGLIPIGIQKTQSIKIKNTGDDDAIYTISYTNVNELQVIPQNGRIAAHESQTFQLSFKSLHANPFDIPVVVSIAGSNPLSFNVMGQSELPSVQLLNSEFEFGRLFVGSSSSIEGCIQNTGNIPAILFLDLSNHPDFRIEFSTELANESGGENKNSIALVSNPVFVTKSEQQGLMSRAGSQVSFAETATDETTVDDAANGPGLVYKFYLVEGTQIKFNLVFQPTEPMEHSFELPFTMMNVISASSFHLQPIVSAESIKAPLTIATPSIDFGVASIFNPQNPHCRPIVRQINFNNEVNQNLPWRIDTDKIKKDNPVFTIEPSSGIMIPNQTATIHVSFMAREAQPYIVRIPVFVKTDKDKEESIVGEIQLSGVGTLKLFSLSQNNVVLPVVPLGVKSQQTINLINDAFIESTLKVEYSASESNFPVKINFPEGNQIQHTQLSIPIVVTFQSNKPMSFSTMIAIVDNNGNAATFSVYCTTDNSLFTLYPFFRGNEVNIKSSKGSPISVDTKVCTKVSDLCGRFISSTDILKLLDPNEKWESAMDKKMVNFMQRYMNALLLGTQLSDFPNDFLRNDCQLILELIFNISGGRRPNVDNSDKEKPKDSMQKHLDQIKRILHFVQSMGCLISNVRPEFLLPRTEFLSFMRNKFTKQLLGIDYFNAPDISSFDQNVIAEFTASKSFSNSIMQHMKAAEQLYMELTKESLMIILLQLFKIFVLGKIDVERLNQSPGVADATKSISNIAARFTKMEDVVSEICRPNKNCQSSPVFSTAECVLLKWVSIHTCNQYNDLLKSVNSFNSLNNSIAYLALLKAHTTILKMPLPEVVQDNQMMNEYAINFTSSLKELKLAFCPTADEISGGSPQMLAIITAYLFETLPRYISTTTIEYQTTIHKTITKSINIQNPSKAEITYRAKLEGSHNYTMQNDSITIAPGQNCDFNVTFSARTMKPQAGRLILSPQRPRVLQNDSTESSAATSRLSQEARMPSFSAPIVVDLISDVTITSPDFSQTFEGQIYQNTPIALPVKNYIGCRSRVKIFSRVFMIADENGKPLPAMRQISQQINDMINDPNAVIDDDLNSAKSTAKTDKSNQFNSLLKQHQIFSFNQTEIDFPMENSKAQLDLEFIPIALGTYRCILLFQDNNNGEFVIEVIGKALLPQPVEACQNKFKCEANKKVSYNLSIDTMNVGLIRALAYSSEKSQNSSLYCSERKFKELVQRRQHEYESVYKQWFSSNVFTVVNSATQYFDIANEVTVNKTNFGESTKGNHPNVLPITFKPVKAGQYPLHLVLNSKYDIRCFVINAVGLAATKELSIEFATVAGRSVKQDVPFTNPSDETWNFKFVIMGDSSFNVPQRLSVKPNQTGIISINFNPGKIGQYAAELQATNTTKESTVIYKLTGNVEEPPAERKISISCQARQRYTEKVDIKPFIRNGNLHVTTTVPIITFNSDILMENGSPKEPWTFTVLAPRSGVSAGTLTFTDPISGNYIWYIVEIQVSSPSPEQTIKVTTLARKTETIKIPIQNTKKVEAYFSVVLSDDDLFGDTEFKVPPQSTANYELIVSPLKAMARNSSVYFYSDDDGEFWYAIKIIATDSPTESIAPLTSPIGKHASTYILLENPLSKSTSFRYENSNPTAFHVMAKRLINLLPLEKKRIEVRYIPTTLGVKETTEISFHGTESGDYTYTLSGTGKPPQPLSPIIVNGAMNQPSSALVLFTNPFPYPARFQMSLASENEGEIFKFLLKKKNFQLSSFGEEFQIPFTFNPSQLGQFSAHIIVAYTGPARGQIQEGELPTIRWIFSVIGNSVSVNNTELKHMKCRAMEIENAEMTFTLVGETEMFEASEYSLTLNLPPESDFLRFNVDMKPNEVHKNASCTELIVGIKFSPQRPVTARGRIIIKNPLAQEWSFDIQFTAERGKPTATISIEAPINKTGTANVVIPAAFRAQTPFHSYMVQGSACEFTLTADHGYIEAGVGDHTDMPFQIIFAPKMYGKVLQGLLVVDTIDSQYIFEVVGKTPEYVPPVIKSGSRLGEIKPEEEEAIRAKTALRAKKKPNYIRENIEAAKHAKIVSPHTPNLKLSFK</sequence>
<dbReference type="VEuPathDB" id="TrichDB:TVAGG3_0750330"/>
<name>A2G1P4_TRIV3</name>
<evidence type="ECO:0000256" key="5">
    <source>
        <dbReference type="ARBA" id="ARBA00023273"/>
    </source>
</evidence>
<dbReference type="InterPro" id="IPR056343">
    <property type="entry name" value="CFAP47_dom"/>
</dbReference>
<keyword evidence="3" id="KW-0963">Cytoplasm</keyword>
<evidence type="ECO:0000256" key="4">
    <source>
        <dbReference type="ARBA" id="ARBA00023069"/>
    </source>
</evidence>
<dbReference type="PANTHER" id="PTHR45912">
    <property type="entry name" value="CILIA- AND FLAGELLA-ASSOCIATED PROTEIN 47"/>
    <property type="match status" value="1"/>
</dbReference>
<feature type="domain" description="Cilia- and flagella-associated protein 47" evidence="8">
    <location>
        <begin position="1375"/>
        <end position="1558"/>
    </location>
</feature>
<evidence type="ECO:0000259" key="9">
    <source>
        <dbReference type="Pfam" id="PF26579"/>
    </source>
</evidence>
<dbReference type="Pfam" id="PF24529">
    <property type="entry name" value="CFAP47"/>
    <property type="match status" value="1"/>
</dbReference>
<dbReference type="SUPFAM" id="SSF49354">
    <property type="entry name" value="PapD-like"/>
    <property type="match status" value="1"/>
</dbReference>
<dbReference type="STRING" id="5722.A2G1P4"/>
<proteinExistence type="predicted"/>
<evidence type="ECO:0000259" key="7">
    <source>
        <dbReference type="Pfam" id="PF22544"/>
    </source>
</evidence>
<feature type="domain" description="HYDIN/VesB/CFA65-like Ig-like" evidence="7">
    <location>
        <begin position="107"/>
        <end position="201"/>
    </location>
</feature>
<dbReference type="PANTHER" id="PTHR45912:SF3">
    <property type="entry name" value="CILIA- AND FLAGELLA-ASSOCIATED PROTEIN 47"/>
    <property type="match status" value="1"/>
</dbReference>